<comment type="caution">
    <text evidence="1">The sequence shown here is derived from an EMBL/GenBank/DDBJ whole genome shotgun (WGS) entry which is preliminary data.</text>
</comment>
<evidence type="ECO:0000313" key="2">
    <source>
        <dbReference type="Proteomes" id="UP001176940"/>
    </source>
</evidence>
<organism evidence="1 2">
    <name type="scientific">Ranitomeya imitator</name>
    <name type="common">mimic poison frog</name>
    <dbReference type="NCBI Taxonomy" id="111125"/>
    <lineage>
        <taxon>Eukaryota</taxon>
        <taxon>Metazoa</taxon>
        <taxon>Chordata</taxon>
        <taxon>Craniata</taxon>
        <taxon>Vertebrata</taxon>
        <taxon>Euteleostomi</taxon>
        <taxon>Amphibia</taxon>
        <taxon>Batrachia</taxon>
        <taxon>Anura</taxon>
        <taxon>Neobatrachia</taxon>
        <taxon>Hyloidea</taxon>
        <taxon>Dendrobatidae</taxon>
        <taxon>Dendrobatinae</taxon>
        <taxon>Ranitomeya</taxon>
    </lineage>
</organism>
<accession>A0ABN9LC58</accession>
<dbReference type="EMBL" id="CAUEEQ010014540">
    <property type="protein sequence ID" value="CAJ0938554.1"/>
    <property type="molecule type" value="Genomic_DNA"/>
</dbReference>
<protein>
    <submittedName>
        <fullName evidence="1">Uncharacterized protein</fullName>
    </submittedName>
</protein>
<sequence length="82" mass="9012">MKVGAIPTHDAYAASWKDRVPADRTSVIDKYVSQEGFTKILVIVVRHVSICGLGNSDGQNFCSETVLFGKRFSVPILSYSPH</sequence>
<evidence type="ECO:0000313" key="1">
    <source>
        <dbReference type="EMBL" id="CAJ0938554.1"/>
    </source>
</evidence>
<reference evidence="1" key="1">
    <citation type="submission" date="2023-07" db="EMBL/GenBank/DDBJ databases">
        <authorList>
            <person name="Stuckert A."/>
        </authorList>
    </citation>
    <scope>NUCLEOTIDE SEQUENCE</scope>
</reference>
<gene>
    <name evidence="1" type="ORF">RIMI_LOCUS7615772</name>
</gene>
<proteinExistence type="predicted"/>
<name>A0ABN9LC58_9NEOB</name>
<keyword evidence="2" id="KW-1185">Reference proteome</keyword>
<dbReference type="Proteomes" id="UP001176940">
    <property type="component" value="Unassembled WGS sequence"/>
</dbReference>